<dbReference type="HOGENOM" id="CLU_090389_8_0_0"/>
<dbReference type="Proteomes" id="UP000018914">
    <property type="component" value="Chromosome"/>
</dbReference>
<gene>
    <name evidence="2" type="ORF">THERU_02415</name>
</gene>
<proteinExistence type="predicted"/>
<sequence>MSRFIAFFMVLLSIVLTQSSCKGEKDKGPNPYGTKSLIPQSPYAMLIVESESCIYCKQLDKDLQRDPQLQKAVEGMDVLKLLAESNARVRYRLDGKEGESTEEDLARALGVRAYPHIIFYNSQGEIILRIPGYTPPKTLACVIRYVKEEFYKNKKENINQFLQREGCV</sequence>
<evidence type="ECO:0000313" key="3">
    <source>
        <dbReference type="Proteomes" id="UP000018914"/>
    </source>
</evidence>
<organism evidence="3">
    <name type="scientific">Thermocrinis ruber</name>
    <dbReference type="NCBI Taxonomy" id="75906"/>
    <lineage>
        <taxon>Bacteria</taxon>
        <taxon>Pseudomonadati</taxon>
        <taxon>Aquificota</taxon>
        <taxon>Aquificia</taxon>
        <taxon>Aquificales</taxon>
        <taxon>Aquificaceae</taxon>
        <taxon>Thermocrinis</taxon>
    </lineage>
</organism>
<dbReference type="OrthoDB" id="9811036at2"/>
<evidence type="ECO:0000313" key="2">
    <source>
        <dbReference type="EMBL" id="AHE95716.1"/>
    </source>
</evidence>
<accession>W0DBW2</accession>
<keyword evidence="3" id="KW-1185">Reference proteome</keyword>
<reference evidence="2 3" key="1">
    <citation type="submission" date="2013-12" db="EMBL/GenBank/DDBJ databases">
        <authorList>
            <consortium name="DOE Joint Genome Institute"/>
            <person name="Eisen J."/>
            <person name="Huntemann M."/>
            <person name="Han J."/>
            <person name="Chen A."/>
            <person name="Kyrpides N."/>
            <person name="Mavromatis K."/>
            <person name="Markowitz V."/>
            <person name="Palaniappan K."/>
            <person name="Ivanova N."/>
            <person name="Schaumberg A."/>
            <person name="Pati A."/>
            <person name="Liolios K."/>
            <person name="Nordberg H.P."/>
            <person name="Cantor M.N."/>
            <person name="Hua S.X."/>
            <person name="Woyke T."/>
        </authorList>
    </citation>
    <scope>NUCLEOTIDE SEQUENCE [LARGE SCALE GENOMIC DNA]</scope>
    <source>
        <strain evidence="2 3">DSM 23557</strain>
    </source>
</reference>
<name>W0DBW2_9AQUI</name>
<dbReference type="Gene3D" id="3.40.30.10">
    <property type="entry name" value="Glutaredoxin"/>
    <property type="match status" value="1"/>
</dbReference>
<dbReference type="eggNOG" id="COG2143">
    <property type="taxonomic scope" value="Bacteria"/>
</dbReference>
<dbReference type="InterPro" id="IPR036249">
    <property type="entry name" value="Thioredoxin-like_sf"/>
</dbReference>
<dbReference type="RefSeq" id="WP_025305690.1">
    <property type="nucleotide sequence ID" value="NZ_CP007028.1"/>
</dbReference>
<dbReference type="InterPro" id="IPR012336">
    <property type="entry name" value="Thioredoxin-like_fold"/>
</dbReference>
<dbReference type="AlphaFoldDB" id="W0DBW2"/>
<evidence type="ECO:0000259" key="1">
    <source>
        <dbReference type="Pfam" id="PF13098"/>
    </source>
</evidence>
<dbReference type="SUPFAM" id="SSF52833">
    <property type="entry name" value="Thioredoxin-like"/>
    <property type="match status" value="1"/>
</dbReference>
<dbReference type="STRING" id="75906.THERU_02415"/>
<feature type="domain" description="Thioredoxin-like fold" evidence="1">
    <location>
        <begin position="41"/>
        <end position="142"/>
    </location>
</feature>
<dbReference type="KEGG" id="trd:THERU_02415"/>
<dbReference type="Pfam" id="PF13098">
    <property type="entry name" value="Thioredoxin_2"/>
    <property type="match status" value="1"/>
</dbReference>
<dbReference type="EMBL" id="CP007028">
    <property type="protein sequence ID" value="AHE95716.1"/>
    <property type="molecule type" value="Genomic_DNA"/>
</dbReference>
<protein>
    <submittedName>
        <fullName evidence="2">Thioredoxin</fullName>
    </submittedName>
</protein>